<accession>A0AAV9EZ18</accession>
<comment type="caution">
    <text evidence="6">The sequence shown here is derived from an EMBL/GenBank/DDBJ whole genome shotgun (WGS) entry which is preliminary data.</text>
</comment>
<evidence type="ECO:0000256" key="3">
    <source>
        <dbReference type="ARBA" id="ARBA00023085"/>
    </source>
</evidence>
<dbReference type="AlphaFoldDB" id="A0AAV9EZ18"/>
<dbReference type="Pfam" id="PF01095">
    <property type="entry name" value="Pectinesterase"/>
    <property type="match status" value="2"/>
</dbReference>
<dbReference type="GO" id="GO:0042545">
    <property type="term" value="P:cell wall modification"/>
    <property type="evidence" value="ECO:0007669"/>
    <property type="project" value="InterPro"/>
</dbReference>
<comment type="pathway">
    <text evidence="1">Glycan metabolism; pectin degradation; 2-dehydro-3-deoxy-D-gluconate from pectin: step 1/5.</text>
</comment>
<dbReference type="GO" id="GO:0030599">
    <property type="term" value="F:pectinesterase activity"/>
    <property type="evidence" value="ECO:0007669"/>
    <property type="project" value="InterPro"/>
</dbReference>
<reference evidence="6" key="2">
    <citation type="submission" date="2023-06" db="EMBL/GenBank/DDBJ databases">
        <authorList>
            <person name="Ma L."/>
            <person name="Liu K.-W."/>
            <person name="Li Z."/>
            <person name="Hsiao Y.-Y."/>
            <person name="Qi Y."/>
            <person name="Fu T."/>
            <person name="Tang G."/>
            <person name="Zhang D."/>
            <person name="Sun W.-H."/>
            <person name="Liu D.-K."/>
            <person name="Li Y."/>
            <person name="Chen G.-Z."/>
            <person name="Liu X.-D."/>
            <person name="Liao X.-Y."/>
            <person name="Jiang Y.-T."/>
            <person name="Yu X."/>
            <person name="Hao Y."/>
            <person name="Huang J."/>
            <person name="Zhao X.-W."/>
            <person name="Ke S."/>
            <person name="Chen Y.-Y."/>
            <person name="Wu W.-L."/>
            <person name="Hsu J.-L."/>
            <person name="Lin Y.-F."/>
            <person name="Huang M.-D."/>
            <person name="Li C.-Y."/>
            <person name="Huang L."/>
            <person name="Wang Z.-W."/>
            <person name="Zhao X."/>
            <person name="Zhong W.-Y."/>
            <person name="Peng D.-H."/>
            <person name="Ahmad S."/>
            <person name="Lan S."/>
            <person name="Zhang J.-S."/>
            <person name="Tsai W.-C."/>
            <person name="Van De Peer Y."/>
            <person name="Liu Z.-J."/>
        </authorList>
    </citation>
    <scope>NUCLEOTIDE SEQUENCE</scope>
    <source>
        <strain evidence="6">CP</strain>
        <tissue evidence="6">Leaves</tissue>
    </source>
</reference>
<dbReference type="Gene3D" id="2.160.20.10">
    <property type="entry name" value="Single-stranded right-handed beta-helix, Pectin lyase-like"/>
    <property type="match status" value="2"/>
</dbReference>
<dbReference type="InterPro" id="IPR000070">
    <property type="entry name" value="Pectinesterase_cat"/>
</dbReference>
<evidence type="ECO:0000313" key="7">
    <source>
        <dbReference type="Proteomes" id="UP001180020"/>
    </source>
</evidence>
<gene>
    <name evidence="6" type="primary">PME20</name>
    <name evidence="6" type="ORF">QJS10_CPA05g00340</name>
</gene>
<evidence type="ECO:0000256" key="2">
    <source>
        <dbReference type="ARBA" id="ARBA00022801"/>
    </source>
</evidence>
<evidence type="ECO:0000259" key="5">
    <source>
        <dbReference type="Pfam" id="PF01095"/>
    </source>
</evidence>
<feature type="domain" description="Pectinesterase catalytic" evidence="5">
    <location>
        <begin position="148"/>
        <end position="228"/>
    </location>
</feature>
<keyword evidence="2" id="KW-0378">Hydrolase</keyword>
<sequence length="302" mass="33951">MSDRHVEVFESWSGRSVVQDPGGVFINDMVVVSKNGTGDFTNITEALGARLKARLSMMEHVTVNKTQMFVMMIGDGINRTIITGDRSNSTGWSTFGSATVGGCYWTRFRSDEHNNAKHNGTIRRPGSGPNEQLRHGEPALEESSGGGHATKTFLGRPWGVYSRTVIMESYLDSLIEPAGWLRWSSDSVLNTLYYGEFNNTGPGSNTSGRVTWPGFHVMNTSDAVNFHCLELHFGEQLVAPDWSGLSWWINLIVGEFYANFPQEYYRGYDFGYSMLILMKVDLDFISQDHERKTYLQILIKTK</sequence>
<dbReference type="SUPFAM" id="SSF51126">
    <property type="entry name" value="Pectin lyase-like"/>
    <property type="match status" value="1"/>
</dbReference>
<dbReference type="Proteomes" id="UP001180020">
    <property type="component" value="Unassembled WGS sequence"/>
</dbReference>
<dbReference type="EMBL" id="JAUJYO010000005">
    <property type="protein sequence ID" value="KAK1317512.1"/>
    <property type="molecule type" value="Genomic_DNA"/>
</dbReference>
<evidence type="ECO:0000313" key="6">
    <source>
        <dbReference type="EMBL" id="KAK1317512.1"/>
    </source>
</evidence>
<keyword evidence="7" id="KW-1185">Reference proteome</keyword>
<feature type="region of interest" description="Disordered" evidence="4">
    <location>
        <begin position="114"/>
        <end position="148"/>
    </location>
</feature>
<reference evidence="6" key="1">
    <citation type="journal article" date="2023" name="Nat. Commun.">
        <title>Diploid and tetraploid genomes of Acorus and the evolution of monocots.</title>
        <authorList>
            <person name="Ma L."/>
            <person name="Liu K.W."/>
            <person name="Li Z."/>
            <person name="Hsiao Y.Y."/>
            <person name="Qi Y."/>
            <person name="Fu T."/>
            <person name="Tang G.D."/>
            <person name="Zhang D."/>
            <person name="Sun W.H."/>
            <person name="Liu D.K."/>
            <person name="Li Y."/>
            <person name="Chen G.Z."/>
            <person name="Liu X.D."/>
            <person name="Liao X.Y."/>
            <person name="Jiang Y.T."/>
            <person name="Yu X."/>
            <person name="Hao Y."/>
            <person name="Huang J."/>
            <person name="Zhao X.W."/>
            <person name="Ke S."/>
            <person name="Chen Y.Y."/>
            <person name="Wu W.L."/>
            <person name="Hsu J.L."/>
            <person name="Lin Y.F."/>
            <person name="Huang M.D."/>
            <person name="Li C.Y."/>
            <person name="Huang L."/>
            <person name="Wang Z.W."/>
            <person name="Zhao X."/>
            <person name="Zhong W.Y."/>
            <person name="Peng D.H."/>
            <person name="Ahmad S."/>
            <person name="Lan S."/>
            <person name="Zhang J.S."/>
            <person name="Tsai W.C."/>
            <person name="Van de Peer Y."/>
            <person name="Liu Z.J."/>
        </authorList>
    </citation>
    <scope>NUCLEOTIDE SEQUENCE</scope>
    <source>
        <strain evidence="6">CP</strain>
    </source>
</reference>
<organism evidence="6 7">
    <name type="scientific">Acorus calamus</name>
    <name type="common">Sweet flag</name>
    <dbReference type="NCBI Taxonomy" id="4465"/>
    <lineage>
        <taxon>Eukaryota</taxon>
        <taxon>Viridiplantae</taxon>
        <taxon>Streptophyta</taxon>
        <taxon>Embryophyta</taxon>
        <taxon>Tracheophyta</taxon>
        <taxon>Spermatophyta</taxon>
        <taxon>Magnoliopsida</taxon>
        <taxon>Liliopsida</taxon>
        <taxon>Acoraceae</taxon>
        <taxon>Acorus</taxon>
    </lineage>
</organism>
<evidence type="ECO:0000256" key="4">
    <source>
        <dbReference type="SAM" id="MobiDB-lite"/>
    </source>
</evidence>
<dbReference type="PANTHER" id="PTHR31707">
    <property type="entry name" value="PECTINESTERASE"/>
    <property type="match status" value="1"/>
</dbReference>
<feature type="domain" description="Pectinesterase catalytic" evidence="5">
    <location>
        <begin position="30"/>
        <end position="101"/>
    </location>
</feature>
<dbReference type="InterPro" id="IPR012334">
    <property type="entry name" value="Pectin_lyas_fold"/>
</dbReference>
<keyword evidence="3" id="KW-0063">Aspartyl esterase</keyword>
<name>A0AAV9EZ18_ACOCL</name>
<evidence type="ECO:0000256" key="1">
    <source>
        <dbReference type="ARBA" id="ARBA00005184"/>
    </source>
</evidence>
<protein>
    <submittedName>
        <fullName evidence="6">Pectinesterase/pectinesterase inhibitor 20</fullName>
    </submittedName>
</protein>
<proteinExistence type="predicted"/>
<dbReference type="InterPro" id="IPR011050">
    <property type="entry name" value="Pectin_lyase_fold/virulence"/>
</dbReference>